<comment type="caution">
    <text evidence="2">The sequence shown here is derived from an EMBL/GenBank/DDBJ whole genome shotgun (WGS) entry which is preliminary data.</text>
</comment>
<feature type="transmembrane region" description="Helical" evidence="1">
    <location>
        <begin position="6"/>
        <end position="23"/>
    </location>
</feature>
<dbReference type="RefSeq" id="WP_115995781.1">
    <property type="nucleotide sequence ID" value="NZ_QRDY01000035.1"/>
</dbReference>
<feature type="transmembrane region" description="Helical" evidence="1">
    <location>
        <begin position="70"/>
        <end position="89"/>
    </location>
</feature>
<keyword evidence="3" id="KW-1185">Reference proteome</keyword>
<dbReference type="OrthoDB" id="2382012at2"/>
<dbReference type="AlphaFoldDB" id="A0A3D9HQY7"/>
<evidence type="ECO:0000256" key="1">
    <source>
        <dbReference type="SAM" id="Phobius"/>
    </source>
</evidence>
<reference evidence="2 3" key="1">
    <citation type="submission" date="2018-07" db="EMBL/GenBank/DDBJ databases">
        <title>Genomic Encyclopedia of Type Strains, Phase III (KMG-III): the genomes of soil and plant-associated and newly described type strains.</title>
        <authorList>
            <person name="Whitman W."/>
        </authorList>
    </citation>
    <scope>NUCLEOTIDE SEQUENCE [LARGE SCALE GENOMIC DNA]</scope>
    <source>
        <strain evidence="2 3">CECT 8236</strain>
    </source>
</reference>
<organism evidence="2 3">
    <name type="scientific">Cohnella lupini</name>
    <dbReference type="NCBI Taxonomy" id="1294267"/>
    <lineage>
        <taxon>Bacteria</taxon>
        <taxon>Bacillati</taxon>
        <taxon>Bacillota</taxon>
        <taxon>Bacilli</taxon>
        <taxon>Bacillales</taxon>
        <taxon>Paenibacillaceae</taxon>
        <taxon>Cohnella</taxon>
    </lineage>
</organism>
<keyword evidence="1" id="KW-0472">Membrane</keyword>
<accession>A0A3D9HQY7</accession>
<sequence>MKILIVAGSIVVPLIMVMLRKYWVKSQTVFNALSILSALVFGNIAAISVQEIIEDHTVFMTNIHEVFLNPYFLSTGAYIGVYLLYRLLLISMEEI</sequence>
<dbReference type="Proteomes" id="UP000256869">
    <property type="component" value="Unassembled WGS sequence"/>
</dbReference>
<feature type="transmembrane region" description="Helical" evidence="1">
    <location>
        <begin position="30"/>
        <end position="50"/>
    </location>
</feature>
<keyword evidence="1" id="KW-1133">Transmembrane helix</keyword>
<keyword evidence="1" id="KW-0812">Transmembrane</keyword>
<name>A0A3D9HQY7_9BACL</name>
<protein>
    <submittedName>
        <fullName evidence="2">Uncharacterized protein</fullName>
    </submittedName>
</protein>
<evidence type="ECO:0000313" key="2">
    <source>
        <dbReference type="EMBL" id="RED51927.1"/>
    </source>
</evidence>
<gene>
    <name evidence="2" type="ORF">DFP95_1356</name>
</gene>
<evidence type="ECO:0000313" key="3">
    <source>
        <dbReference type="Proteomes" id="UP000256869"/>
    </source>
</evidence>
<dbReference type="EMBL" id="QRDY01000035">
    <property type="protein sequence ID" value="RED51927.1"/>
    <property type="molecule type" value="Genomic_DNA"/>
</dbReference>
<proteinExistence type="predicted"/>